<dbReference type="Proteomes" id="UP001230268">
    <property type="component" value="Unassembled WGS sequence"/>
</dbReference>
<organism evidence="2 3">
    <name type="scientific">Babesia gibsoni</name>
    <dbReference type="NCBI Taxonomy" id="33632"/>
    <lineage>
        <taxon>Eukaryota</taxon>
        <taxon>Sar</taxon>
        <taxon>Alveolata</taxon>
        <taxon>Apicomplexa</taxon>
        <taxon>Aconoidasida</taxon>
        <taxon>Piroplasmida</taxon>
        <taxon>Babesiidae</taxon>
        <taxon>Babesia</taxon>
    </lineage>
</organism>
<dbReference type="AlphaFoldDB" id="A0AAD8LI71"/>
<sequence length="315" mass="35408">MLNRFSILSFIGFILLRVQAIHASTQNLKNVVTDVGLRGVAELKKTVNALNNNVSRKISVTKHTRVGDVDVATSVRSADVDPYCKRGTQLIPVNVRRQGGLVNLFDASLSDVIDELKINASIELSSNFMASGSVLVDIPKTLEISALTRDQLFSRGFANFQETIRRVDFLCQHADWVMRAAYNKQTGEGTLELLKKMEDLYILGGKYVSVTPKVEVVYDKDITPDSNFCINLKRGEDSITPVIYPLTKKFELLAEKALTDELKAGFFWSKDNRLFMNLSLSLPWGKTGWQTIAFRFVFPNLEKSHVHMSNEVNLE</sequence>
<keyword evidence="1" id="KW-0732">Signal</keyword>
<dbReference type="EMBL" id="JAVEPI010000004">
    <property type="protein sequence ID" value="KAK1442027.1"/>
    <property type="molecule type" value="Genomic_DNA"/>
</dbReference>
<comment type="caution">
    <text evidence="2">The sequence shown here is derived from an EMBL/GenBank/DDBJ whole genome shotgun (WGS) entry which is preliminary data.</text>
</comment>
<name>A0AAD8LI71_BABGI</name>
<protein>
    <submittedName>
        <fullName evidence="2">Uncharacterized protein</fullName>
    </submittedName>
</protein>
<gene>
    <name evidence="2" type="ORF">BgAZ_400570</name>
</gene>
<evidence type="ECO:0000313" key="2">
    <source>
        <dbReference type="EMBL" id="KAK1442027.1"/>
    </source>
</evidence>
<evidence type="ECO:0000313" key="3">
    <source>
        <dbReference type="Proteomes" id="UP001230268"/>
    </source>
</evidence>
<reference evidence="2" key="1">
    <citation type="submission" date="2023-08" db="EMBL/GenBank/DDBJ databases">
        <title>Draft sequence of the Babesia gibsoni genome.</title>
        <authorList>
            <person name="Yamagishi J.Y."/>
            <person name="Xuan X.X."/>
        </authorList>
    </citation>
    <scope>NUCLEOTIDE SEQUENCE</scope>
    <source>
        <strain evidence="2">Azabu</strain>
    </source>
</reference>
<proteinExistence type="predicted"/>
<keyword evidence="3" id="KW-1185">Reference proteome</keyword>
<feature type="chain" id="PRO_5042060812" evidence="1">
    <location>
        <begin position="24"/>
        <end position="315"/>
    </location>
</feature>
<evidence type="ECO:0000256" key="1">
    <source>
        <dbReference type="SAM" id="SignalP"/>
    </source>
</evidence>
<feature type="signal peptide" evidence="1">
    <location>
        <begin position="1"/>
        <end position="23"/>
    </location>
</feature>
<accession>A0AAD8LI71</accession>